<feature type="compositionally biased region" description="Acidic residues" evidence="2">
    <location>
        <begin position="2069"/>
        <end position="2088"/>
    </location>
</feature>
<dbReference type="SMART" id="SM00537">
    <property type="entry name" value="DCX"/>
    <property type="match status" value="1"/>
</dbReference>
<feature type="coiled-coil region" evidence="1">
    <location>
        <begin position="502"/>
        <end position="543"/>
    </location>
</feature>
<protein>
    <recommendedName>
        <fullName evidence="3">Doublecortin domain-containing protein</fullName>
    </recommendedName>
</protein>
<keyword evidence="6" id="KW-1185">Reference proteome</keyword>
<dbReference type="Proteomes" id="UP000663829">
    <property type="component" value="Unassembled WGS sequence"/>
</dbReference>
<dbReference type="SUPFAM" id="SSF89837">
    <property type="entry name" value="Doublecortin (DC)"/>
    <property type="match status" value="3"/>
</dbReference>
<gene>
    <name evidence="4" type="ORF">GPM918_LOCUS9007</name>
    <name evidence="5" type="ORF">SRO942_LOCUS9008</name>
</gene>
<accession>A0A814A889</accession>
<feature type="region of interest" description="Disordered" evidence="2">
    <location>
        <begin position="165"/>
        <end position="197"/>
    </location>
</feature>
<dbReference type="InterPro" id="IPR043188">
    <property type="entry name" value="DCDC1"/>
</dbReference>
<dbReference type="Pfam" id="PF24478">
    <property type="entry name" value="DCX2_DCDC1"/>
    <property type="match status" value="1"/>
</dbReference>
<dbReference type="OrthoDB" id="9999986at2759"/>
<dbReference type="EMBL" id="CAJOBC010001630">
    <property type="protein sequence ID" value="CAF3689794.1"/>
    <property type="molecule type" value="Genomic_DNA"/>
</dbReference>
<evidence type="ECO:0000259" key="3">
    <source>
        <dbReference type="PROSITE" id="PS50309"/>
    </source>
</evidence>
<feature type="compositionally biased region" description="Polar residues" evidence="2">
    <location>
        <begin position="2115"/>
        <end position="2137"/>
    </location>
</feature>
<evidence type="ECO:0000313" key="4">
    <source>
        <dbReference type="EMBL" id="CAF0908281.1"/>
    </source>
</evidence>
<feature type="domain" description="Doublecortin" evidence="3">
    <location>
        <begin position="221"/>
        <end position="283"/>
    </location>
</feature>
<feature type="compositionally biased region" description="Basic and acidic residues" evidence="2">
    <location>
        <begin position="2143"/>
        <end position="2156"/>
    </location>
</feature>
<reference evidence="4" key="1">
    <citation type="submission" date="2021-02" db="EMBL/GenBank/DDBJ databases">
        <authorList>
            <person name="Nowell W R."/>
        </authorList>
    </citation>
    <scope>NUCLEOTIDE SEQUENCE</scope>
</reference>
<dbReference type="GO" id="GO:0035556">
    <property type="term" value="P:intracellular signal transduction"/>
    <property type="evidence" value="ECO:0007669"/>
    <property type="project" value="InterPro"/>
</dbReference>
<dbReference type="PROSITE" id="PS50231">
    <property type="entry name" value="RICIN_B_LECTIN"/>
    <property type="match status" value="1"/>
</dbReference>
<feature type="region of interest" description="Disordered" evidence="2">
    <location>
        <begin position="1225"/>
        <end position="1260"/>
    </location>
</feature>
<feature type="region of interest" description="Disordered" evidence="2">
    <location>
        <begin position="2115"/>
        <end position="2171"/>
    </location>
</feature>
<comment type="caution">
    <text evidence="4">The sequence shown here is derived from an EMBL/GenBank/DDBJ whole genome shotgun (WGS) entry which is preliminary data.</text>
</comment>
<dbReference type="PANTHER" id="PTHR46302">
    <property type="entry name" value="DOUBLECORTIN DOMAIN-CONTAINING PROTEIN 1"/>
    <property type="match status" value="1"/>
</dbReference>
<dbReference type="PANTHER" id="PTHR46302:SF3">
    <property type="entry name" value="DOUBLECORTIN DOMAIN-CONTAINING PROTEIN 1"/>
    <property type="match status" value="1"/>
</dbReference>
<dbReference type="EMBL" id="CAJNOQ010001630">
    <property type="protein sequence ID" value="CAF0908281.1"/>
    <property type="molecule type" value="Genomic_DNA"/>
</dbReference>
<dbReference type="Gene3D" id="3.10.20.230">
    <property type="entry name" value="Doublecortin domain"/>
    <property type="match status" value="1"/>
</dbReference>
<feature type="domain" description="Doublecortin" evidence="3">
    <location>
        <begin position="1026"/>
        <end position="1099"/>
    </location>
</feature>
<dbReference type="GO" id="GO:0030496">
    <property type="term" value="C:midbody"/>
    <property type="evidence" value="ECO:0007669"/>
    <property type="project" value="TreeGrafter"/>
</dbReference>
<name>A0A814A889_9BILA</name>
<evidence type="ECO:0000256" key="2">
    <source>
        <dbReference type="SAM" id="MobiDB-lite"/>
    </source>
</evidence>
<evidence type="ECO:0000313" key="6">
    <source>
        <dbReference type="Proteomes" id="UP000663829"/>
    </source>
</evidence>
<keyword evidence="1" id="KW-0175">Coiled coil</keyword>
<dbReference type="GO" id="GO:0008017">
    <property type="term" value="F:microtubule binding"/>
    <property type="evidence" value="ECO:0007669"/>
    <property type="project" value="InterPro"/>
</dbReference>
<evidence type="ECO:0000313" key="5">
    <source>
        <dbReference type="EMBL" id="CAF3689794.1"/>
    </source>
</evidence>
<dbReference type="Proteomes" id="UP000681722">
    <property type="component" value="Unassembled WGS sequence"/>
</dbReference>
<dbReference type="GO" id="GO:1902412">
    <property type="term" value="P:regulation of mitotic cytokinesis"/>
    <property type="evidence" value="ECO:0007669"/>
    <property type="project" value="InterPro"/>
</dbReference>
<dbReference type="PROSITE" id="PS50309">
    <property type="entry name" value="DC"/>
    <property type="match status" value="4"/>
</dbReference>
<sequence>MSYIVIATFSSNSRCSATKEDMRRFATADLLLKPMASTFSVHPSTIQHSQSDDDFHRFTNDDTICMEYLKEVRRINTRHKIFSPYLQKLPHSNFLQHNLPPPQSSITTSSRRHTDRRRSNSTSRHHKRSSSAQRSKEMNHAYHPSSNVVDGLDLSCFFGNDNEHHQHHTLQKKSRPVSAPTRTVASQKKKQRRSIGSRSQKDNFIVILYRNGDRDKCVYCRSTTIDAILLYATEKLQMPLAARRLFDENGREAYRSEDIRSQSEYYVSSGENFKNPFDPIKVQTEYGLNSVWTMQGIKTLAIKPKTFTTTTKISKRLEKQIKLNVNLMIFENGFGTNDTMYQMLIDTVLKENFEKFLEDCTIKIELNAHAKKAYNYRGDEIKSLKIFVESDDNFIKTVHGSKIQDILGPIWISKGERFRPKGAYKFLALRLEEGKRRLKKEKTKQEEVHLIQKYKKQKKSNQSMIMEDLDDTTTNGMKIEIFNNDSFDKKNIKDKKLLSMTIDELNELDQTMNKSVEELQDMIENYKLKMAEIELEKDEEERMGANFATEHIKEIKSENKIVGRHPICLHIHENGNYNKNDPKIYLNIKNLPSKNAGQTSIEYLLDYLQQEVDIYSRQRPKRVFDINGIEFKLLNKLKQNQDLFISYGEDYKPAFKPCMSITLVNVEVYEKDGQLALIKSMSEDFLKVKKDTNVRQIIASWKPLQRISNDIERKFYNKFNDEQKTNYDKIPLDDHISPNVTLLGQTVINTETNKHSTKLIYPDLKIEEKFQLKPEKSELFPKTELQLWRYSKDGYIFNKILSRLTLTVVDQPIRLSQKSSALNREYVELVGYGVCLQPKTDDKQLKQLWTFTADGYIVSQAYPNYALTNLSTIVPTDNKTMQANGIRMEENDPSIYYIGICPKCNKKSPFIHAQRWGIRQQSGFTIGDWKYSKVENPAWHKMALTWPVDGSGTLIPELQWPIEGYFIPGVPPVKSIKLTPTTPAFVPIRLQVLKNGERDLGKAVAVVGPDMSNMLTENKTSPTIYRRLRIPKPEKEQRANRQLRRMADARQREIKLFLEDCTNLLNLPFAGRRLFDKDGYELFDLTSIQRDSHVYVTCGEAWIDPELTKAEQQRRLLLAYLKNDVNMIDFYCSLRNPVEYCIETKNGLCENSQLIVNICALNSIQRERVKQGETIEQVIEYEVPVVEAAPEPEARTAHERAHIAVDKKLKEKFRWPWEKIANRSLTSDTDDDGSANETINNSLTRDKSPPTKPILNKSTRNLPKTVRISMQSFKWEESGGYISCSDDPNLVFGVKEIEAKIVEVVLRRRNPDDIFQRWLIKSTIADNDNDNLQPDDKSKIIIVSKARPTMALTILLPSCTGSESNENSVSCVGCSVSLQVRRTEENGCANQKWTYDKKLGFLFAFSASTMDKEITAANRANICSYTVVKDNVSQPGYMVSIINSQDQTENVAVCLACAKSMRGKYRLIKMKTDIEFSCAIGQRQDLKFNGSFHCLNHKVDLSENVAENTLSIWKEKYDKLKEEASVRAIAKEIAAAKSIQTVHLLAYRNGDGHTKIGQILVGSSIIGLLDQATQRLNLTNAARRFYTVDGNVMLTIEDLLQWTSEYYKKKYNKWLKPEKYNETRKVHTDTVSEKTTLSSTVETSTLAAKQRHQNLPKPSDIKNAVKKNVSGTIEIDMNQLLKFPIEIWVSSGESFVNPKDVDQRQNQRILQREQRTTVEHELEKEKHSLRLMQGRRISAQQPGEFISQQNPQEPVIKQGHWTEQPDIELDKIEDVEQLRTSLDEIRMSQQPENTRLILTAATDRLVQHPKTKRVLVYTNLDPANAVQCFGSSLEEIMENSKLKLHVMQPIQALFDENGQLVSDIIDCFTTIQTIERFDQIRRDQLICVSTTKTFTTVTERQKEVEIKANWARTRKNYGDAATDIRVNSSLSFPSVDPFGPPLLTIDDQQQLRPLHTVQTTTKNSALAIEQPPRLLRPTTAKSRVTRTIIEQPQSEDQYPIATSEKSFLTETDMFNLQSPESTNKQHQHITITYCKQQDSDSVHPTLTANNFFCPTTTINGFAKDSINVSDDDDDLNMENDDNDDETDSEIQRITTKSRLNNDLLFDDERSCESNRFSRPISSKQPLTTVTNRKSNSPLFGLFGDDKKSDNNKKEKDNDDDDDDFMALLNKK</sequence>
<evidence type="ECO:0000256" key="1">
    <source>
        <dbReference type="SAM" id="Coils"/>
    </source>
</evidence>
<dbReference type="InterPro" id="IPR056415">
    <property type="entry name" value="DCX2_DCDC1"/>
</dbReference>
<feature type="domain" description="Doublecortin" evidence="3">
    <location>
        <begin position="1568"/>
        <end position="1621"/>
    </location>
</feature>
<feature type="domain" description="Doublecortin" evidence="3">
    <location>
        <begin position="325"/>
        <end position="395"/>
    </location>
</feature>
<dbReference type="InterPro" id="IPR036572">
    <property type="entry name" value="Doublecortin_dom_sf"/>
</dbReference>
<proteinExistence type="predicted"/>
<feature type="region of interest" description="Disordered" evidence="2">
    <location>
        <begin position="93"/>
        <end position="144"/>
    </location>
</feature>
<dbReference type="InterPro" id="IPR057424">
    <property type="entry name" value="Ubiquitin_DCDC1"/>
</dbReference>
<feature type="region of interest" description="Disordered" evidence="2">
    <location>
        <begin position="2068"/>
        <end position="2089"/>
    </location>
</feature>
<dbReference type="InterPro" id="IPR003533">
    <property type="entry name" value="Doublecortin_dom"/>
</dbReference>
<feature type="compositionally biased region" description="Basic residues" evidence="2">
    <location>
        <begin position="165"/>
        <end position="175"/>
    </location>
</feature>
<organism evidence="4 6">
    <name type="scientific">Didymodactylos carnosus</name>
    <dbReference type="NCBI Taxonomy" id="1234261"/>
    <lineage>
        <taxon>Eukaryota</taxon>
        <taxon>Metazoa</taxon>
        <taxon>Spiralia</taxon>
        <taxon>Gnathifera</taxon>
        <taxon>Rotifera</taxon>
        <taxon>Eurotatoria</taxon>
        <taxon>Bdelloidea</taxon>
        <taxon>Philodinida</taxon>
        <taxon>Philodinidae</taxon>
        <taxon>Didymodactylos</taxon>
    </lineage>
</organism>
<dbReference type="Pfam" id="PF25510">
    <property type="entry name" value="Ubiquitin_DCDC1"/>
    <property type="match status" value="1"/>
</dbReference>